<dbReference type="PANTHER" id="PTHR37304:SF1">
    <property type="entry name" value="MEMBRANE PROTEIN"/>
    <property type="match status" value="1"/>
</dbReference>
<feature type="transmembrane region" description="Helical" evidence="2">
    <location>
        <begin position="7"/>
        <end position="34"/>
    </location>
</feature>
<accession>A0ABQ4K8B4</accession>
<feature type="region of interest" description="Disordered" evidence="1">
    <location>
        <begin position="90"/>
        <end position="113"/>
    </location>
</feature>
<proteinExistence type="predicted"/>
<evidence type="ECO:0008006" key="5">
    <source>
        <dbReference type="Google" id="ProtNLM"/>
    </source>
</evidence>
<gene>
    <name evidence="3" type="ORF">J1TS3_30950</name>
</gene>
<protein>
    <recommendedName>
        <fullName evidence="5">DUF378 domain-containing protein</fullName>
    </recommendedName>
</protein>
<keyword evidence="2" id="KW-0472">Membrane</keyword>
<sequence>MNTLRKIALALVIVGAINWGLIGLFRFDLVAAIFGGQTAGLSRLIYTLVGLSGLICLSYFFDRETVDEKEDYTSPIQDERTAIRPNYGTEFAEDPDLDHAFNPSRDAYDKEEE</sequence>
<evidence type="ECO:0000313" key="4">
    <source>
        <dbReference type="Proteomes" id="UP000680279"/>
    </source>
</evidence>
<dbReference type="RefSeq" id="WP_018707914.1">
    <property type="nucleotide sequence ID" value="NZ_BOQT01000012.1"/>
</dbReference>
<keyword evidence="4" id="KW-1185">Reference proteome</keyword>
<dbReference type="Proteomes" id="UP000680279">
    <property type="component" value="Unassembled WGS sequence"/>
</dbReference>
<dbReference type="Pfam" id="PF04070">
    <property type="entry name" value="DUF378"/>
    <property type="match status" value="1"/>
</dbReference>
<organism evidence="3 4">
    <name type="scientific">Siminovitchia fordii</name>
    <dbReference type="NCBI Taxonomy" id="254759"/>
    <lineage>
        <taxon>Bacteria</taxon>
        <taxon>Bacillati</taxon>
        <taxon>Bacillota</taxon>
        <taxon>Bacilli</taxon>
        <taxon>Bacillales</taxon>
        <taxon>Bacillaceae</taxon>
        <taxon>Siminovitchia</taxon>
    </lineage>
</organism>
<keyword evidence="2" id="KW-0812">Transmembrane</keyword>
<dbReference type="EMBL" id="BOQT01000012">
    <property type="protein sequence ID" value="GIN21961.1"/>
    <property type="molecule type" value="Genomic_DNA"/>
</dbReference>
<keyword evidence="2" id="KW-1133">Transmembrane helix</keyword>
<evidence type="ECO:0000256" key="2">
    <source>
        <dbReference type="SAM" id="Phobius"/>
    </source>
</evidence>
<comment type="caution">
    <text evidence="3">The sequence shown here is derived from an EMBL/GenBank/DDBJ whole genome shotgun (WGS) entry which is preliminary data.</text>
</comment>
<reference evidence="3 4" key="1">
    <citation type="submission" date="2021-03" db="EMBL/GenBank/DDBJ databases">
        <title>Antimicrobial resistance genes in bacteria isolated from Japanese honey, and their potential for conferring macrolide and lincosamide resistance in the American foulbrood pathogen Paenibacillus larvae.</title>
        <authorList>
            <person name="Okamoto M."/>
            <person name="Kumagai M."/>
            <person name="Kanamori H."/>
            <person name="Takamatsu D."/>
        </authorList>
    </citation>
    <scope>NUCLEOTIDE SEQUENCE [LARGE SCALE GENOMIC DNA]</scope>
    <source>
        <strain evidence="3 4">J1TS3</strain>
    </source>
</reference>
<evidence type="ECO:0000313" key="3">
    <source>
        <dbReference type="EMBL" id="GIN21961.1"/>
    </source>
</evidence>
<name>A0ABQ4K8B4_9BACI</name>
<evidence type="ECO:0000256" key="1">
    <source>
        <dbReference type="SAM" id="MobiDB-lite"/>
    </source>
</evidence>
<dbReference type="PANTHER" id="PTHR37304">
    <property type="entry name" value="MEMBRANE PROTEIN-RELATED"/>
    <property type="match status" value="1"/>
</dbReference>
<dbReference type="InterPro" id="IPR007211">
    <property type="entry name" value="DUF378"/>
</dbReference>
<feature type="transmembrane region" description="Helical" evidence="2">
    <location>
        <begin position="40"/>
        <end position="61"/>
    </location>
</feature>